<reference evidence="18 19" key="1">
    <citation type="submission" date="2024-07" db="EMBL/GenBank/DDBJ databases">
        <title>Section-level genome sequencing and comparative genomics of Aspergillus sections Usti and Cavernicolus.</title>
        <authorList>
            <consortium name="Lawrence Berkeley National Laboratory"/>
            <person name="Nybo J.L."/>
            <person name="Vesth T.C."/>
            <person name="Theobald S."/>
            <person name="Frisvad J.C."/>
            <person name="Larsen T.O."/>
            <person name="Kjaerboelling I."/>
            <person name="Rothschild-Mancinelli K."/>
            <person name="Lyhne E.K."/>
            <person name="Kogle M.E."/>
            <person name="Barry K."/>
            <person name="Clum A."/>
            <person name="Na H."/>
            <person name="Ledsgaard L."/>
            <person name="Lin J."/>
            <person name="Lipzen A."/>
            <person name="Kuo A."/>
            <person name="Riley R."/>
            <person name="Mondo S."/>
            <person name="Labutti K."/>
            <person name="Haridas S."/>
            <person name="Pangalinan J."/>
            <person name="Salamov A.A."/>
            <person name="Simmons B.A."/>
            <person name="Magnuson J.K."/>
            <person name="Chen J."/>
            <person name="Drula E."/>
            <person name="Henrissat B."/>
            <person name="Wiebenga A."/>
            <person name="Lubbers R.J."/>
            <person name="Gomes A.C."/>
            <person name="Makela M.R."/>
            <person name="Stajich J."/>
            <person name="Grigoriev I.V."/>
            <person name="Mortensen U.H."/>
            <person name="De Vries R.P."/>
            <person name="Baker S.E."/>
            <person name="Andersen M.R."/>
        </authorList>
    </citation>
    <scope>NUCLEOTIDE SEQUENCE [LARGE SCALE GENOMIC DNA]</scope>
    <source>
        <strain evidence="18 19">CBS 588.65</strain>
    </source>
</reference>
<comment type="caution">
    <text evidence="18">The sequence shown here is derived from an EMBL/GenBank/DDBJ whole genome shotgun (WGS) entry which is preliminary data.</text>
</comment>
<dbReference type="InterPro" id="IPR033379">
    <property type="entry name" value="Acid_Pase_AS"/>
</dbReference>
<comment type="catalytic activity">
    <reaction evidence="12">
        <text>1D-myo-inositol 1,2-bisphosphate + H2O = 1D-myo-inositol 2-phosphate + phosphate</text>
        <dbReference type="Rhea" id="RHEA:77135"/>
        <dbReference type="ChEBI" id="CHEBI:15377"/>
        <dbReference type="ChEBI" id="CHEBI:43474"/>
        <dbReference type="ChEBI" id="CHEBI:84142"/>
        <dbReference type="ChEBI" id="CHEBI:195539"/>
    </reaction>
    <physiologicalReaction direction="left-to-right" evidence="12">
        <dbReference type="Rhea" id="RHEA:77136"/>
    </physiologicalReaction>
</comment>
<comment type="catalytic activity">
    <reaction evidence="14">
        <text>1D-myo-inositol 1,2,4,5,6-pentakisphosphate + H2O = 1D-myo-inositol 1,2,5,6-tetrakisphosphate + phosphate</text>
        <dbReference type="Rhea" id="RHEA:77115"/>
        <dbReference type="ChEBI" id="CHEBI:15377"/>
        <dbReference type="ChEBI" id="CHEBI:43474"/>
        <dbReference type="ChEBI" id="CHEBI:57798"/>
        <dbReference type="ChEBI" id="CHEBI:195535"/>
    </reaction>
    <physiologicalReaction direction="left-to-right" evidence="14">
        <dbReference type="Rhea" id="RHEA:77116"/>
    </physiologicalReaction>
</comment>
<evidence type="ECO:0000256" key="5">
    <source>
        <dbReference type="ARBA" id="ARBA00022525"/>
    </source>
</evidence>
<comment type="catalytic activity">
    <reaction evidence="13">
        <text>1D-myo-inositol 1,2,6-trisphosphate + H2O = 1D-myo-inositol 1,2-bisphosphate + phosphate</text>
        <dbReference type="Rhea" id="RHEA:77131"/>
        <dbReference type="ChEBI" id="CHEBI:15377"/>
        <dbReference type="ChEBI" id="CHEBI:43474"/>
        <dbReference type="ChEBI" id="CHEBI:195537"/>
        <dbReference type="ChEBI" id="CHEBI:195539"/>
    </reaction>
    <physiologicalReaction direction="left-to-right" evidence="13">
        <dbReference type="Rhea" id="RHEA:77132"/>
    </physiologicalReaction>
</comment>
<keyword evidence="5" id="KW-0964">Secreted</keyword>
<dbReference type="PANTHER" id="PTHR20963:SF24">
    <property type="entry name" value="3-PHYTASE B"/>
    <property type="match status" value="1"/>
</dbReference>
<comment type="similarity">
    <text evidence="2">Belongs to the histidine acid phosphatase family.</text>
</comment>
<evidence type="ECO:0000256" key="3">
    <source>
        <dbReference type="ARBA" id="ARBA00011245"/>
    </source>
</evidence>
<dbReference type="InterPro" id="IPR000560">
    <property type="entry name" value="His_Pase_clade-2"/>
</dbReference>
<keyword evidence="6" id="KW-0378">Hydrolase</keyword>
<dbReference type="Proteomes" id="UP001610334">
    <property type="component" value="Unassembled WGS sequence"/>
</dbReference>
<evidence type="ECO:0000256" key="12">
    <source>
        <dbReference type="ARBA" id="ARBA00043675"/>
    </source>
</evidence>
<evidence type="ECO:0000313" key="18">
    <source>
        <dbReference type="EMBL" id="KAL2814323.1"/>
    </source>
</evidence>
<accession>A0ABR4HFR5</accession>
<dbReference type="Gene3D" id="3.40.50.1240">
    <property type="entry name" value="Phosphoglycerate mutase-like"/>
    <property type="match status" value="1"/>
</dbReference>
<dbReference type="EMBL" id="JBFXLT010000034">
    <property type="protein sequence ID" value="KAL2814323.1"/>
    <property type="molecule type" value="Genomic_DNA"/>
</dbReference>
<sequence length="460" mass="50491">MFICSSISATPAPVHPRHQPCSSVDRGYHCFTQVSQLWGQYSPYFSLEHESTISLDVPDDCEITFAQVLSRHGSRYPTTSKSAAYATLINAIQKNGTALTGKYAFLQNYNYTLGADDLTTFGEEQMVDSGVKFYRRYQSLAKKITPFIRASGSDRVIVSAEKFIEGFQSAKRHDGDSHGNAATINVIIPEGGGFNNTLDSSTCTDFEADNTASVITADFIALITPPIRKRLEADLPGVELTGNQVIYLMDMCSFDTVATTADGSELSPFCGLFTESEWVQYDYLQSLSKYYGHGAGSSLGPAQGIGFTNELIARLTQSSVHDYTNTNRTLDSNPATFPLDTRLYADFSHDNDMISIFFALGLYNGTAPLSKTSVETVAEMDGYAASWTVPFGARAYFEMMQCQHQSQPLVRALINDRVVPLHGCEVDRLGRCKLDDWVSGLSFARSGGNWESCFASKVEG</sequence>
<keyword evidence="19" id="KW-1185">Reference proteome</keyword>
<evidence type="ECO:0000256" key="14">
    <source>
        <dbReference type="ARBA" id="ARBA00043748"/>
    </source>
</evidence>
<dbReference type="PANTHER" id="PTHR20963">
    <property type="entry name" value="MULTIPLE INOSITOL POLYPHOSPHATE PHOSPHATASE-RELATED"/>
    <property type="match status" value="1"/>
</dbReference>
<dbReference type="Pfam" id="PF00328">
    <property type="entry name" value="His_Phos_2"/>
    <property type="match status" value="1"/>
</dbReference>
<comment type="catalytic activity">
    <reaction evidence="11">
        <text>1D-myo-inositol 1,2,5,6-tetrakisphosphate + H2O = 1D-myo-inositol 1,2,6-trisphosphate + phosphate</text>
        <dbReference type="Rhea" id="RHEA:77119"/>
        <dbReference type="ChEBI" id="CHEBI:15377"/>
        <dbReference type="ChEBI" id="CHEBI:43474"/>
        <dbReference type="ChEBI" id="CHEBI:195535"/>
        <dbReference type="ChEBI" id="CHEBI:195537"/>
    </reaction>
    <physiologicalReaction direction="left-to-right" evidence="11">
        <dbReference type="Rhea" id="RHEA:77120"/>
    </physiologicalReaction>
</comment>
<dbReference type="CDD" id="cd07061">
    <property type="entry name" value="HP_HAP_like"/>
    <property type="match status" value="1"/>
</dbReference>
<keyword evidence="7" id="KW-1015">Disulfide bond</keyword>
<dbReference type="SUPFAM" id="SSF53254">
    <property type="entry name" value="Phosphoglycerate mutase-like"/>
    <property type="match status" value="1"/>
</dbReference>
<evidence type="ECO:0000256" key="17">
    <source>
        <dbReference type="ARBA" id="ARBA00044262"/>
    </source>
</evidence>
<evidence type="ECO:0000256" key="7">
    <source>
        <dbReference type="ARBA" id="ARBA00023157"/>
    </source>
</evidence>
<evidence type="ECO:0000256" key="10">
    <source>
        <dbReference type="ARBA" id="ARBA00042300"/>
    </source>
</evidence>
<dbReference type="PIRSF" id="PIRSF000894">
    <property type="entry name" value="Acid_phosphatase"/>
    <property type="match status" value="1"/>
</dbReference>
<evidence type="ECO:0000256" key="15">
    <source>
        <dbReference type="ARBA" id="ARBA00043788"/>
    </source>
</evidence>
<name>A0ABR4HFR5_9EURO</name>
<comment type="subcellular location">
    <subcellularLocation>
        <location evidence="1">Secreted</location>
    </subcellularLocation>
</comment>
<evidence type="ECO:0000256" key="2">
    <source>
        <dbReference type="ARBA" id="ARBA00005375"/>
    </source>
</evidence>
<evidence type="ECO:0000256" key="8">
    <source>
        <dbReference type="ARBA" id="ARBA00023180"/>
    </source>
</evidence>
<gene>
    <name evidence="18" type="ORF">BJX63DRAFT_203413</name>
</gene>
<organism evidence="18 19">
    <name type="scientific">Aspergillus granulosus</name>
    <dbReference type="NCBI Taxonomy" id="176169"/>
    <lineage>
        <taxon>Eukaryota</taxon>
        <taxon>Fungi</taxon>
        <taxon>Dikarya</taxon>
        <taxon>Ascomycota</taxon>
        <taxon>Pezizomycotina</taxon>
        <taxon>Eurotiomycetes</taxon>
        <taxon>Eurotiomycetidae</taxon>
        <taxon>Eurotiales</taxon>
        <taxon>Aspergillaceae</taxon>
        <taxon>Aspergillus</taxon>
        <taxon>Aspergillus subgen. Nidulantes</taxon>
    </lineage>
</organism>
<evidence type="ECO:0000256" key="16">
    <source>
        <dbReference type="ARBA" id="ARBA00044106"/>
    </source>
</evidence>
<comment type="subunit">
    <text evidence="3">Monomer.</text>
</comment>
<evidence type="ECO:0000256" key="6">
    <source>
        <dbReference type="ARBA" id="ARBA00022801"/>
    </source>
</evidence>
<evidence type="ECO:0000256" key="1">
    <source>
        <dbReference type="ARBA" id="ARBA00004613"/>
    </source>
</evidence>
<keyword evidence="8" id="KW-0325">Glycoprotein</keyword>
<evidence type="ECO:0000256" key="4">
    <source>
        <dbReference type="ARBA" id="ARBA00012632"/>
    </source>
</evidence>
<evidence type="ECO:0000256" key="13">
    <source>
        <dbReference type="ARBA" id="ARBA00043721"/>
    </source>
</evidence>
<dbReference type="PROSITE" id="PS00778">
    <property type="entry name" value="HIS_ACID_PHOSPHAT_2"/>
    <property type="match status" value="1"/>
</dbReference>
<dbReference type="PROSITE" id="PS00616">
    <property type="entry name" value="HIS_ACID_PHOSPHAT_1"/>
    <property type="match status" value="1"/>
</dbReference>
<dbReference type="InterPro" id="IPR029033">
    <property type="entry name" value="His_PPase_superfam"/>
</dbReference>
<evidence type="ECO:0000313" key="19">
    <source>
        <dbReference type="Proteomes" id="UP001610334"/>
    </source>
</evidence>
<evidence type="ECO:0000256" key="9">
    <source>
        <dbReference type="ARBA" id="ARBA00041857"/>
    </source>
</evidence>
<evidence type="ECO:0000256" key="11">
    <source>
        <dbReference type="ARBA" id="ARBA00043670"/>
    </source>
</evidence>
<dbReference type="InterPro" id="IPR016274">
    <property type="entry name" value="Histidine_acid_Pase_euk"/>
</dbReference>
<comment type="catalytic activity">
    <reaction evidence="15">
        <text>1D-myo-inositol hexakisphosphate + H2O = 1D-myo-inositol 1,2,4,5,6-pentakisphosphate + phosphate</text>
        <dbReference type="Rhea" id="RHEA:16989"/>
        <dbReference type="ChEBI" id="CHEBI:15377"/>
        <dbReference type="ChEBI" id="CHEBI:43474"/>
        <dbReference type="ChEBI" id="CHEBI:57798"/>
        <dbReference type="ChEBI" id="CHEBI:58130"/>
        <dbReference type="EC" id="3.1.3.8"/>
    </reaction>
    <physiologicalReaction direction="left-to-right" evidence="15">
        <dbReference type="Rhea" id="RHEA:16990"/>
    </physiologicalReaction>
</comment>
<dbReference type="EC" id="3.1.3.8" evidence="4"/>
<proteinExistence type="inferred from homology"/>
<protein>
    <recommendedName>
        <fullName evidence="16">Phytase A</fullName>
        <ecNumber evidence="4">3.1.3.8</ecNumber>
    </recommendedName>
    <alternativeName>
        <fullName evidence="17">Histidine acid phosphatase phyA</fullName>
    </alternativeName>
    <alternativeName>
        <fullName evidence="10">Myo-inositol hexakisphosphate phosphohydrolase A</fullName>
    </alternativeName>
    <alternativeName>
        <fullName evidence="9">Myo-inositol-hexaphosphate 3-phosphohydrolase A</fullName>
    </alternativeName>
</protein>